<dbReference type="GeneID" id="70184537"/>
<evidence type="ECO:0000256" key="1">
    <source>
        <dbReference type="SAM" id="MobiDB-lite"/>
    </source>
</evidence>
<dbReference type="RefSeq" id="XP_046008039.1">
    <property type="nucleotide sequence ID" value="XM_046154991.1"/>
</dbReference>
<gene>
    <name evidence="2" type="ORF">B0I36DRAFT_331512</name>
</gene>
<evidence type="ECO:0000313" key="2">
    <source>
        <dbReference type="EMBL" id="KAH7024491.1"/>
    </source>
</evidence>
<feature type="compositionally biased region" description="Polar residues" evidence="1">
    <location>
        <begin position="205"/>
        <end position="217"/>
    </location>
</feature>
<dbReference type="InterPro" id="IPR021463">
    <property type="entry name" value="Methyltransf_34"/>
</dbReference>
<feature type="compositionally biased region" description="Polar residues" evidence="1">
    <location>
        <begin position="7"/>
        <end position="23"/>
    </location>
</feature>
<accession>A0A9P9BPF4</accession>
<sequence length="423" mass="46652">MTKFERQAQSQPKHGPPSVSSAPKATLLPTSRPEWKGTGRSKKAVRRPAVPVHSPAQTLQEQILPTQLQQLILDTIRATFPASNDFDALKPALREIKDSIAQHDFNKAFATKELLEAYAIRWSPSRALAYANVLAWVLQEMKGDGWVERCTCPDGQNQAKVVCFGRGGAEFMALAALTKHLEPGKTDDAGQPPPESVDEMLQEVGSPSTAESKASTRSTARLKIATADLANWSNVISQLHSSLTTPRPLSKYATAKARASNAAALSSEDLNWTSTGLDILACGTQDLSALIGADPVLVTLFFTMSELYSRSVARTTRFLRHLTATAPRGTLLLVLDHPEASVTTNTSKMDNAEEEKTYPLHWLLYQTLLPRRAPAVNEENTAQEPQWEKLVEDHNRLYKLTAGLRYPGSLENIKFQIHLLRRL</sequence>
<dbReference type="Pfam" id="PF11312">
    <property type="entry name" value="Methyltransf_34"/>
    <property type="match status" value="1"/>
</dbReference>
<evidence type="ECO:0008006" key="4">
    <source>
        <dbReference type="Google" id="ProtNLM"/>
    </source>
</evidence>
<protein>
    <recommendedName>
        <fullName evidence="4">25S rRNA (Uridine(2843)-N(3))-methyltransferase</fullName>
    </recommendedName>
</protein>
<reference evidence="2" key="1">
    <citation type="journal article" date="2021" name="Nat. Commun.">
        <title>Genetic determinants of endophytism in the Arabidopsis root mycobiome.</title>
        <authorList>
            <person name="Mesny F."/>
            <person name="Miyauchi S."/>
            <person name="Thiergart T."/>
            <person name="Pickel B."/>
            <person name="Atanasova L."/>
            <person name="Karlsson M."/>
            <person name="Huettel B."/>
            <person name="Barry K.W."/>
            <person name="Haridas S."/>
            <person name="Chen C."/>
            <person name="Bauer D."/>
            <person name="Andreopoulos W."/>
            <person name="Pangilinan J."/>
            <person name="LaButti K."/>
            <person name="Riley R."/>
            <person name="Lipzen A."/>
            <person name="Clum A."/>
            <person name="Drula E."/>
            <person name="Henrissat B."/>
            <person name="Kohler A."/>
            <person name="Grigoriev I.V."/>
            <person name="Martin F.M."/>
            <person name="Hacquard S."/>
        </authorList>
    </citation>
    <scope>NUCLEOTIDE SEQUENCE</scope>
    <source>
        <strain evidence="2">MPI-CAGE-CH-0230</strain>
    </source>
</reference>
<name>A0A9P9BPF4_9PEZI</name>
<dbReference type="OrthoDB" id="6419443at2759"/>
<feature type="region of interest" description="Disordered" evidence="1">
    <location>
        <begin position="182"/>
        <end position="217"/>
    </location>
</feature>
<organism evidence="2 3">
    <name type="scientific">Microdochium trichocladiopsis</name>
    <dbReference type="NCBI Taxonomy" id="1682393"/>
    <lineage>
        <taxon>Eukaryota</taxon>
        <taxon>Fungi</taxon>
        <taxon>Dikarya</taxon>
        <taxon>Ascomycota</taxon>
        <taxon>Pezizomycotina</taxon>
        <taxon>Sordariomycetes</taxon>
        <taxon>Xylariomycetidae</taxon>
        <taxon>Xylariales</taxon>
        <taxon>Microdochiaceae</taxon>
        <taxon>Microdochium</taxon>
    </lineage>
</organism>
<feature type="region of interest" description="Disordered" evidence="1">
    <location>
        <begin position="1"/>
        <end position="58"/>
    </location>
</feature>
<dbReference type="EMBL" id="JAGTJQ010000009">
    <property type="protein sequence ID" value="KAH7024491.1"/>
    <property type="molecule type" value="Genomic_DNA"/>
</dbReference>
<evidence type="ECO:0000313" key="3">
    <source>
        <dbReference type="Proteomes" id="UP000756346"/>
    </source>
</evidence>
<dbReference type="Proteomes" id="UP000756346">
    <property type="component" value="Unassembled WGS sequence"/>
</dbReference>
<comment type="caution">
    <text evidence="2">The sequence shown here is derived from an EMBL/GenBank/DDBJ whole genome shotgun (WGS) entry which is preliminary data.</text>
</comment>
<dbReference type="AlphaFoldDB" id="A0A9P9BPF4"/>
<keyword evidence="3" id="KW-1185">Reference proteome</keyword>
<proteinExistence type="predicted"/>